<sequence length="157" mass="16529">MTSTDGHTPARSTYAMRRAPRLGVFLALGVLVGAIVGGMVAAVVHSGDTPPTDPFTGVPLEFGSTMGIGVIVFGLVGALLASLVWLLMDRRSRKTTATYVLESTDDPAAADVRLHRGEVQEYNERWGISSATADTESTAPEDGLQAAAPDTRKDTVQ</sequence>
<dbReference type="AlphaFoldDB" id="A0A1R4I8E8"/>
<protein>
    <submittedName>
        <fullName evidence="3">Uncharacterized protein</fullName>
    </submittedName>
</protein>
<keyword evidence="2" id="KW-0812">Transmembrane</keyword>
<feature type="transmembrane region" description="Helical" evidence="2">
    <location>
        <begin position="64"/>
        <end position="87"/>
    </location>
</feature>
<dbReference type="Proteomes" id="UP000196230">
    <property type="component" value="Unassembled WGS sequence"/>
</dbReference>
<dbReference type="EMBL" id="FUKP01000003">
    <property type="protein sequence ID" value="SJN15583.1"/>
    <property type="molecule type" value="Genomic_DNA"/>
</dbReference>
<feature type="compositionally biased region" description="Polar residues" evidence="1">
    <location>
        <begin position="129"/>
        <end position="138"/>
    </location>
</feature>
<keyword evidence="2" id="KW-1133">Transmembrane helix</keyword>
<evidence type="ECO:0000256" key="2">
    <source>
        <dbReference type="SAM" id="Phobius"/>
    </source>
</evidence>
<proteinExistence type="predicted"/>
<reference evidence="3 4" key="1">
    <citation type="submission" date="2017-02" db="EMBL/GenBank/DDBJ databases">
        <authorList>
            <person name="Peterson S.W."/>
        </authorList>
    </citation>
    <scope>NUCLEOTIDE SEQUENCE [LARGE SCALE GENOMIC DNA]</scope>
    <source>
        <strain evidence="3 4">2B3F</strain>
    </source>
</reference>
<organism evidence="3 4">
    <name type="scientific">Micrococcus lylae</name>
    <dbReference type="NCBI Taxonomy" id="1273"/>
    <lineage>
        <taxon>Bacteria</taxon>
        <taxon>Bacillati</taxon>
        <taxon>Actinomycetota</taxon>
        <taxon>Actinomycetes</taxon>
        <taxon>Micrococcales</taxon>
        <taxon>Micrococcaceae</taxon>
        <taxon>Micrococcus</taxon>
    </lineage>
</organism>
<evidence type="ECO:0000313" key="3">
    <source>
        <dbReference type="EMBL" id="SJN15583.1"/>
    </source>
</evidence>
<evidence type="ECO:0000256" key="1">
    <source>
        <dbReference type="SAM" id="MobiDB-lite"/>
    </source>
</evidence>
<accession>A0A1R4I8E8</accession>
<name>A0A1R4I8E8_9MICC</name>
<evidence type="ECO:0000313" key="4">
    <source>
        <dbReference type="Proteomes" id="UP000196230"/>
    </source>
</evidence>
<feature type="region of interest" description="Disordered" evidence="1">
    <location>
        <begin position="125"/>
        <end position="157"/>
    </location>
</feature>
<feature type="transmembrane region" description="Helical" evidence="2">
    <location>
        <begin position="21"/>
        <end position="44"/>
    </location>
</feature>
<dbReference type="RefSeq" id="WP_180525261.1">
    <property type="nucleotide sequence ID" value="NZ_CP126965.1"/>
</dbReference>
<keyword evidence="2" id="KW-0472">Membrane</keyword>
<gene>
    <name evidence="3" type="ORF">FM125_00325</name>
</gene>